<evidence type="ECO:0000313" key="8">
    <source>
        <dbReference type="Proteomes" id="UP001338137"/>
    </source>
</evidence>
<feature type="domain" description="Response regulatory" evidence="6">
    <location>
        <begin position="4"/>
        <end position="120"/>
    </location>
</feature>
<evidence type="ECO:0000259" key="5">
    <source>
        <dbReference type="PROSITE" id="PS01124"/>
    </source>
</evidence>
<dbReference type="InterPro" id="IPR001789">
    <property type="entry name" value="Sig_transdc_resp-reg_receiver"/>
</dbReference>
<dbReference type="EMBL" id="JARLKY010000051">
    <property type="protein sequence ID" value="MEC0229547.1"/>
    <property type="molecule type" value="Genomic_DNA"/>
</dbReference>
<dbReference type="InterPro" id="IPR052048">
    <property type="entry name" value="ST_Response_Regulator"/>
</dbReference>
<dbReference type="Pfam" id="PF12833">
    <property type="entry name" value="HTH_18"/>
    <property type="match status" value="1"/>
</dbReference>
<evidence type="ECO:0000256" key="1">
    <source>
        <dbReference type="ARBA" id="ARBA00023015"/>
    </source>
</evidence>
<proteinExistence type="predicted"/>
<dbReference type="InterPro" id="IPR011006">
    <property type="entry name" value="CheY-like_superfamily"/>
</dbReference>
<dbReference type="Proteomes" id="UP001338137">
    <property type="component" value="Unassembled WGS sequence"/>
</dbReference>
<dbReference type="PROSITE" id="PS50110">
    <property type="entry name" value="RESPONSE_REGULATORY"/>
    <property type="match status" value="1"/>
</dbReference>
<dbReference type="Gene3D" id="3.40.50.2300">
    <property type="match status" value="1"/>
</dbReference>
<dbReference type="CDD" id="cd17536">
    <property type="entry name" value="REC_YesN-like"/>
    <property type="match status" value="1"/>
</dbReference>
<feature type="modified residue" description="4-aspartylphosphate" evidence="4">
    <location>
        <position position="55"/>
    </location>
</feature>
<evidence type="ECO:0000259" key="6">
    <source>
        <dbReference type="PROSITE" id="PS50110"/>
    </source>
</evidence>
<evidence type="ECO:0000313" key="7">
    <source>
        <dbReference type="EMBL" id="MEC0229547.1"/>
    </source>
</evidence>
<gene>
    <name evidence="7" type="ORF">P4I72_20675</name>
</gene>
<dbReference type="SUPFAM" id="SSF46689">
    <property type="entry name" value="Homeodomain-like"/>
    <property type="match status" value="2"/>
</dbReference>
<reference evidence="7 8" key="1">
    <citation type="submission" date="2023-03" db="EMBL/GenBank/DDBJ databases">
        <title>Bacillus Genome Sequencing.</title>
        <authorList>
            <person name="Dunlap C."/>
        </authorList>
    </citation>
    <scope>NUCLEOTIDE SEQUENCE [LARGE SCALE GENOMIC DNA]</scope>
    <source>
        <strain evidence="7 8">BD-533</strain>
    </source>
</reference>
<dbReference type="InterPro" id="IPR009057">
    <property type="entry name" value="Homeodomain-like_sf"/>
</dbReference>
<protein>
    <submittedName>
        <fullName evidence="7">Response regulator</fullName>
    </submittedName>
</protein>
<name>A0ABU6G5U4_9BACL</name>
<dbReference type="PROSITE" id="PS00041">
    <property type="entry name" value="HTH_ARAC_FAMILY_1"/>
    <property type="match status" value="1"/>
</dbReference>
<dbReference type="SMART" id="SM00448">
    <property type="entry name" value="REC"/>
    <property type="match status" value="1"/>
</dbReference>
<dbReference type="RefSeq" id="WP_326073576.1">
    <property type="nucleotide sequence ID" value="NZ_JARLKY010000051.1"/>
</dbReference>
<dbReference type="PANTHER" id="PTHR43228">
    <property type="entry name" value="TWO-COMPONENT RESPONSE REGULATOR"/>
    <property type="match status" value="1"/>
</dbReference>
<accession>A0ABU6G5U4</accession>
<dbReference type="InterPro" id="IPR018060">
    <property type="entry name" value="HTH_AraC"/>
</dbReference>
<sequence length="255" mass="29382">MTINILIVEDEKLFRESLIRRLQLFHDLEVTATAENGIEAQLLMEKKKFDLILCDIRMPGMDGLVFLEQIRKDYGQLPVVFISGYADFDYARRALQLQASDFLTKPLNDEQLKQTIERMKALIVKQEEDSQHAAKTTAAKPESVSFVELTQAWIMQHLKESSLDKLADYTRMHPAAFSRKFKQEAGVSFIQFLTQVRLEEAKRLLSDPFIKIYEVAEAVGYLDTRHFTEVFKKYEGKAPNEYRMLKVGEASDGSC</sequence>
<evidence type="ECO:0000256" key="3">
    <source>
        <dbReference type="ARBA" id="ARBA00023163"/>
    </source>
</evidence>
<comment type="caution">
    <text evidence="7">The sequence shown here is derived from an EMBL/GenBank/DDBJ whole genome shotgun (WGS) entry which is preliminary data.</text>
</comment>
<dbReference type="SUPFAM" id="SSF52172">
    <property type="entry name" value="CheY-like"/>
    <property type="match status" value="1"/>
</dbReference>
<dbReference type="Pfam" id="PF00072">
    <property type="entry name" value="Response_reg"/>
    <property type="match status" value="1"/>
</dbReference>
<evidence type="ECO:0000256" key="2">
    <source>
        <dbReference type="ARBA" id="ARBA00023125"/>
    </source>
</evidence>
<keyword evidence="8" id="KW-1185">Reference proteome</keyword>
<dbReference type="InterPro" id="IPR020449">
    <property type="entry name" value="Tscrpt_reg_AraC-type_HTH"/>
</dbReference>
<dbReference type="PRINTS" id="PR00032">
    <property type="entry name" value="HTHARAC"/>
</dbReference>
<keyword evidence="3" id="KW-0804">Transcription</keyword>
<dbReference type="InterPro" id="IPR018062">
    <property type="entry name" value="HTH_AraC-typ_CS"/>
</dbReference>
<keyword evidence="4" id="KW-0597">Phosphoprotein</keyword>
<feature type="domain" description="HTH araC/xylS-type" evidence="5">
    <location>
        <begin position="148"/>
        <end position="245"/>
    </location>
</feature>
<evidence type="ECO:0000256" key="4">
    <source>
        <dbReference type="PROSITE-ProRule" id="PRU00169"/>
    </source>
</evidence>
<keyword evidence="1" id="KW-0805">Transcription regulation</keyword>
<dbReference type="SMART" id="SM00342">
    <property type="entry name" value="HTH_ARAC"/>
    <property type="match status" value="1"/>
</dbReference>
<organism evidence="7 8">
    <name type="scientific">Paenibacillus alba</name>
    <dbReference type="NCBI Taxonomy" id="1197127"/>
    <lineage>
        <taxon>Bacteria</taxon>
        <taxon>Bacillati</taxon>
        <taxon>Bacillota</taxon>
        <taxon>Bacilli</taxon>
        <taxon>Bacillales</taxon>
        <taxon>Paenibacillaceae</taxon>
        <taxon>Paenibacillus</taxon>
    </lineage>
</organism>
<dbReference type="Gene3D" id="1.10.10.60">
    <property type="entry name" value="Homeodomain-like"/>
    <property type="match status" value="2"/>
</dbReference>
<dbReference type="PROSITE" id="PS01124">
    <property type="entry name" value="HTH_ARAC_FAMILY_2"/>
    <property type="match status" value="1"/>
</dbReference>
<dbReference type="PANTHER" id="PTHR43228:SF1">
    <property type="entry name" value="TWO-COMPONENT RESPONSE REGULATOR ARR22"/>
    <property type="match status" value="1"/>
</dbReference>
<keyword evidence="2" id="KW-0238">DNA-binding</keyword>